<dbReference type="GO" id="GO:0005886">
    <property type="term" value="C:plasma membrane"/>
    <property type="evidence" value="ECO:0007669"/>
    <property type="project" value="UniProtKB-SubCell"/>
</dbReference>
<proteinExistence type="inferred from homology"/>
<feature type="transmembrane region" description="Helical" evidence="8">
    <location>
        <begin position="5"/>
        <end position="22"/>
    </location>
</feature>
<feature type="transmembrane region" description="Helical" evidence="8">
    <location>
        <begin position="206"/>
        <end position="226"/>
    </location>
</feature>
<evidence type="ECO:0000259" key="9">
    <source>
        <dbReference type="Pfam" id="PF00892"/>
    </source>
</evidence>
<comment type="subcellular location">
    <subcellularLocation>
        <location evidence="1">Cell membrane</location>
        <topology evidence="1">Multi-pass membrane protein</topology>
    </subcellularLocation>
</comment>
<evidence type="ECO:0000256" key="3">
    <source>
        <dbReference type="ARBA" id="ARBA00022448"/>
    </source>
</evidence>
<dbReference type="SUPFAM" id="SSF103481">
    <property type="entry name" value="Multidrug resistance efflux transporter EmrE"/>
    <property type="match status" value="2"/>
</dbReference>
<evidence type="ECO:0000256" key="6">
    <source>
        <dbReference type="ARBA" id="ARBA00022989"/>
    </source>
</evidence>
<dbReference type="Proteomes" id="UP000243217">
    <property type="component" value="Unassembled WGS sequence"/>
</dbReference>
<gene>
    <name evidence="10" type="ORF">THRCLA_03446</name>
</gene>
<protein>
    <submittedName>
        <fullName evidence="10">Transporter DMT superfamily protein</fullName>
    </submittedName>
</protein>
<feature type="domain" description="EamA" evidence="9">
    <location>
        <begin position="3"/>
        <end position="137"/>
    </location>
</feature>
<keyword evidence="6 8" id="KW-1133">Transmembrane helix</keyword>
<evidence type="ECO:0000256" key="4">
    <source>
        <dbReference type="ARBA" id="ARBA00022475"/>
    </source>
</evidence>
<keyword evidence="3" id="KW-0813">Transport</keyword>
<dbReference type="InterPro" id="IPR004626">
    <property type="entry name" value="RarD"/>
</dbReference>
<dbReference type="PANTHER" id="PTHR22911:SF137">
    <property type="entry name" value="SOLUTE CARRIER FAMILY 35 MEMBER G2-RELATED"/>
    <property type="match status" value="1"/>
</dbReference>
<keyword evidence="7 8" id="KW-0472">Membrane</keyword>
<keyword evidence="4" id="KW-1003">Cell membrane</keyword>
<dbReference type="OrthoDB" id="61370at2759"/>
<accession>A0A1W0A1Z7</accession>
<evidence type="ECO:0000256" key="5">
    <source>
        <dbReference type="ARBA" id="ARBA00022692"/>
    </source>
</evidence>
<feature type="transmembrane region" description="Helical" evidence="8">
    <location>
        <begin position="99"/>
        <end position="116"/>
    </location>
</feature>
<keyword evidence="5 8" id="KW-0812">Transmembrane</keyword>
<evidence type="ECO:0000256" key="8">
    <source>
        <dbReference type="SAM" id="Phobius"/>
    </source>
</evidence>
<dbReference type="EMBL" id="JNBS01000642">
    <property type="protein sequence ID" value="OQS04304.1"/>
    <property type="molecule type" value="Genomic_DNA"/>
</dbReference>
<evidence type="ECO:0000256" key="7">
    <source>
        <dbReference type="ARBA" id="ARBA00023136"/>
    </source>
</evidence>
<evidence type="ECO:0000313" key="10">
    <source>
        <dbReference type="EMBL" id="OQS04304.1"/>
    </source>
</evidence>
<keyword evidence="11" id="KW-1185">Reference proteome</keyword>
<feature type="transmembrane region" description="Helical" evidence="8">
    <location>
        <begin position="170"/>
        <end position="194"/>
    </location>
</feature>
<dbReference type="Pfam" id="PF00892">
    <property type="entry name" value="EamA"/>
    <property type="match status" value="1"/>
</dbReference>
<feature type="transmembrane region" description="Helical" evidence="8">
    <location>
        <begin position="123"/>
        <end position="150"/>
    </location>
</feature>
<evidence type="ECO:0000256" key="2">
    <source>
        <dbReference type="ARBA" id="ARBA00007362"/>
    </source>
</evidence>
<dbReference type="AlphaFoldDB" id="A0A1W0A1Z7"/>
<feature type="transmembrane region" description="Helical" evidence="8">
    <location>
        <begin position="68"/>
        <end position="93"/>
    </location>
</feature>
<sequence length="308" mass="34228">MKTGIIHGVVAFTLWGFMPIYWKQLDGVSAVQLTLHRIVWAHIILLMILFATGRWSDFREQARGKKTLLTYALASLFVAANWALDVWAVTAGYIVQSSLGYFITPLLNVCFGVLFFKEKLRLWQWVAIAIATSGVLVCAIAYGAFPWVSFSLALTFSIYSVTKKQAPLNALYGLTLETAVLFPPAVIYLIVLEVQGVGTFGHVDVLHNFLLVGCGLCTILPLLFFASSAQRIPITLLGMLQYIFPTVMFIVGVVIYNEAFSTTKLIGFCIVWGAVALYSCDEFIYYKKHPKQAIIQTPRGTDTPFDLA</sequence>
<dbReference type="PANTHER" id="PTHR22911">
    <property type="entry name" value="ACYL-MALONYL CONDENSING ENZYME-RELATED"/>
    <property type="match status" value="1"/>
</dbReference>
<evidence type="ECO:0000256" key="1">
    <source>
        <dbReference type="ARBA" id="ARBA00004651"/>
    </source>
</evidence>
<name>A0A1W0A1Z7_9STRA</name>
<dbReference type="InterPro" id="IPR000620">
    <property type="entry name" value="EamA_dom"/>
</dbReference>
<dbReference type="NCBIfam" id="TIGR00688">
    <property type="entry name" value="rarD"/>
    <property type="match status" value="1"/>
</dbReference>
<comment type="similarity">
    <text evidence="2">Belongs to the EamA transporter family.</text>
</comment>
<feature type="transmembrane region" description="Helical" evidence="8">
    <location>
        <begin position="34"/>
        <end position="56"/>
    </location>
</feature>
<reference evidence="10 11" key="1">
    <citation type="journal article" date="2014" name="Genome Biol. Evol.">
        <title>The secreted proteins of Achlya hypogyna and Thraustotheca clavata identify the ancestral oomycete secretome and reveal gene acquisitions by horizontal gene transfer.</title>
        <authorList>
            <person name="Misner I."/>
            <person name="Blouin N."/>
            <person name="Leonard G."/>
            <person name="Richards T.A."/>
            <person name="Lane C.E."/>
        </authorList>
    </citation>
    <scope>NUCLEOTIDE SEQUENCE [LARGE SCALE GENOMIC DNA]</scope>
    <source>
        <strain evidence="10 11">ATCC 34112</strain>
    </source>
</reference>
<comment type="caution">
    <text evidence="10">The sequence shown here is derived from an EMBL/GenBank/DDBJ whole genome shotgun (WGS) entry which is preliminary data.</text>
</comment>
<feature type="transmembrane region" description="Helical" evidence="8">
    <location>
        <begin position="232"/>
        <end position="256"/>
    </location>
</feature>
<dbReference type="InterPro" id="IPR037185">
    <property type="entry name" value="EmrE-like"/>
</dbReference>
<evidence type="ECO:0000313" key="11">
    <source>
        <dbReference type="Proteomes" id="UP000243217"/>
    </source>
</evidence>
<organism evidence="10 11">
    <name type="scientific">Thraustotheca clavata</name>
    <dbReference type="NCBI Taxonomy" id="74557"/>
    <lineage>
        <taxon>Eukaryota</taxon>
        <taxon>Sar</taxon>
        <taxon>Stramenopiles</taxon>
        <taxon>Oomycota</taxon>
        <taxon>Saprolegniomycetes</taxon>
        <taxon>Saprolegniales</taxon>
        <taxon>Achlyaceae</taxon>
        <taxon>Thraustotheca</taxon>
    </lineage>
</organism>